<gene>
    <name evidence="1" type="ORF">GT037_004571</name>
</gene>
<accession>A0A8H7B7D0</accession>
<protein>
    <submittedName>
        <fullName evidence="1">Uncharacterized protein</fullName>
    </submittedName>
</protein>
<evidence type="ECO:0000313" key="1">
    <source>
        <dbReference type="EMBL" id="KAF7677712.1"/>
    </source>
</evidence>
<comment type="caution">
    <text evidence="1">The sequence shown here is derived from an EMBL/GenBank/DDBJ whole genome shotgun (WGS) entry which is preliminary data.</text>
</comment>
<proteinExistence type="predicted"/>
<evidence type="ECO:0000313" key="2">
    <source>
        <dbReference type="Proteomes" id="UP000596902"/>
    </source>
</evidence>
<dbReference type="Proteomes" id="UP000596902">
    <property type="component" value="Unassembled WGS sequence"/>
</dbReference>
<keyword evidence="2" id="KW-1185">Reference proteome</keyword>
<sequence length="376" mass="43202">MPAAFIEFPPVYPQIEPYVLKKTLASIPEDRVFTVNDKYNTLIGGGQHKPDHAMGVARILAVHFGHLPDGFAKEVLGVETADLTKYGQIQRAIMNELYGKSSFLYEYVRGEVSADACATTISNWDLCARQCDFAVDGESNEQRATRISDRDRYRQAIVQLQQEIRDTYKAGIVDANELMNNDNAKSYDKLVARQNAIFWDKKKDEVPQSCFTGMDLIANVRELEMLKPRPLFARKDSERDYFWKNRIKGDLITTVFRLAKGMVDLRTLIARKDWARVWIDKLISTMDIMHRSVITLEFINLQRETSTDPVIRASFELALDRASMNASIRDLVDRVDEPAETWRWRKVPVTTGHKEARRACKCARERHQQEKTSHPG</sequence>
<dbReference type="RefSeq" id="XP_038787890.1">
    <property type="nucleotide sequence ID" value="XM_038929618.1"/>
</dbReference>
<organism evidence="1 2">
    <name type="scientific">Alternaria burnsii</name>
    <dbReference type="NCBI Taxonomy" id="1187904"/>
    <lineage>
        <taxon>Eukaryota</taxon>
        <taxon>Fungi</taxon>
        <taxon>Dikarya</taxon>
        <taxon>Ascomycota</taxon>
        <taxon>Pezizomycotina</taxon>
        <taxon>Dothideomycetes</taxon>
        <taxon>Pleosporomycetidae</taxon>
        <taxon>Pleosporales</taxon>
        <taxon>Pleosporineae</taxon>
        <taxon>Pleosporaceae</taxon>
        <taxon>Alternaria</taxon>
        <taxon>Alternaria sect. Alternaria</taxon>
    </lineage>
</organism>
<reference evidence="1" key="2">
    <citation type="submission" date="2020-08" db="EMBL/GenBank/DDBJ databases">
        <title>Draft Genome Sequence of Cumin Blight Pathogen Alternaria burnsii.</title>
        <authorList>
            <person name="Feng Z."/>
        </authorList>
    </citation>
    <scope>NUCLEOTIDE SEQUENCE</scope>
    <source>
        <strain evidence="1">CBS107.38</strain>
    </source>
</reference>
<name>A0A8H7B7D0_9PLEO</name>
<dbReference type="GeneID" id="62202796"/>
<dbReference type="AlphaFoldDB" id="A0A8H7B7D0"/>
<dbReference type="EMBL" id="JAAABM010000005">
    <property type="protein sequence ID" value="KAF7677712.1"/>
    <property type="molecule type" value="Genomic_DNA"/>
</dbReference>
<reference evidence="1" key="1">
    <citation type="submission" date="2020-01" db="EMBL/GenBank/DDBJ databases">
        <authorList>
            <person name="Feng Z.H.Z."/>
        </authorList>
    </citation>
    <scope>NUCLEOTIDE SEQUENCE</scope>
    <source>
        <strain evidence="1">CBS107.38</strain>
    </source>
</reference>
<dbReference type="OrthoDB" id="3684823at2759"/>